<dbReference type="Pfam" id="PF16528">
    <property type="entry name" value="Exo84_C"/>
    <property type="match status" value="1"/>
</dbReference>
<dbReference type="SUPFAM" id="SSF74788">
    <property type="entry name" value="Cullin repeat-like"/>
    <property type="match status" value="1"/>
</dbReference>
<dbReference type="GO" id="GO:0006887">
    <property type="term" value="P:exocytosis"/>
    <property type="evidence" value="ECO:0007669"/>
    <property type="project" value="UniProtKB-KW"/>
</dbReference>
<dbReference type="GO" id="GO:0006893">
    <property type="term" value="P:Golgi to plasma membrane transport"/>
    <property type="evidence" value="ECO:0007669"/>
    <property type="project" value="TreeGrafter"/>
</dbReference>
<dbReference type="Gene3D" id="2.30.29.30">
    <property type="entry name" value="Pleckstrin-homology domain (PH domain)/Phosphotyrosine-binding domain (PTB)"/>
    <property type="match status" value="1"/>
</dbReference>
<dbReference type="InterPro" id="IPR042561">
    <property type="entry name" value="Exo84_C_1"/>
</dbReference>
<comment type="function">
    <text evidence="1">Component of the exocyst complex involved in the docking of exocytic vesicles with fusion sites on the plasma membrane.</text>
</comment>
<dbReference type="SMART" id="SM00233">
    <property type="entry name" value="PH"/>
    <property type="match status" value="1"/>
</dbReference>
<dbReference type="GO" id="GO:0000145">
    <property type="term" value="C:exocyst"/>
    <property type="evidence" value="ECO:0007669"/>
    <property type="project" value="InterPro"/>
</dbReference>
<evidence type="ECO:0000256" key="8">
    <source>
        <dbReference type="ARBA" id="ARBA00022927"/>
    </source>
</evidence>
<evidence type="ECO:0000256" key="7">
    <source>
        <dbReference type="ARBA" id="ARBA00022483"/>
    </source>
</evidence>
<proteinExistence type="evidence at transcript level"/>
<evidence type="ECO:0000256" key="4">
    <source>
        <dbReference type="ARBA" id="ARBA00007210"/>
    </source>
</evidence>
<evidence type="ECO:0000259" key="9">
    <source>
        <dbReference type="PROSITE" id="PS50003"/>
    </source>
</evidence>
<dbReference type="PROSITE" id="PS50003">
    <property type="entry name" value="PH_DOMAIN"/>
    <property type="match status" value="1"/>
</dbReference>
<sequence>MAEYVAVGDKFTSPGFSPTNYVKDLVQNSVRIDAILSERQQIANLADETNNLLKKNVYKNYMQFIETAKEISYLESEMYQLSHMLTEQQNVMQSLLEISITDSKGSTNNVSTSEKKEEDPRRNISTLLEKVEGCTHILDVKDRHIVHSGEVNELKEDQSTSKIYAVLLSDCLVLADWLPHRRGPVQYRFQVAYELDNLAVVNVSEDQKNTNSFKILMFPHTRLFQCGTAAEKRTWMEIIEQTKQAKMAAVTLRRESALLDPKGSLLGDDSNPFDEDEGEDGYGCEAALVLPEWLSGLPEDLDVCVAERDFEAAVGLVLKTQEHLALYPKAKALEDMRPRIDHRVKNLVDVLTNELHVSPGRSLQGGPRAARRAVSLLIKLGKSSQACDLFLKHRSGIMKYSMRQQKMEGATAPYIKRLCELFFASMVDTGREFNQAFGNSNSCASAFVVWARDQLHNFVKVFSNHVFTTQVSLSEATECILAVRTHCEQLWEIGLDLSFMLERLLKNDVERIITDSRDKALEAIKLRAADDRWRAQNLYKKDALQKLIDDMANLGIMNISQYVYDDCWLSLSANTVSFCKTFLNLLDDLLKLHTPMTRVLVTESLVTTFRAHMRHVDSSLGNKSLKAEVALIQKNACFLLETLLDVAEKRCEGKLHHPLVFWSDLRQEFSSCMGSRGTKGFTKYPATTFL</sequence>
<dbReference type="GO" id="GO:0015031">
    <property type="term" value="P:protein transport"/>
    <property type="evidence" value="ECO:0007669"/>
    <property type="project" value="UniProtKB-KW"/>
</dbReference>
<dbReference type="PANTHER" id="PTHR21426:SF12">
    <property type="entry name" value="EXOCYST COMPLEX COMPONENT 8"/>
    <property type="match status" value="1"/>
</dbReference>
<comment type="similarity">
    <text evidence="4">Belongs to the EXO84 family.</text>
</comment>
<dbReference type="PANTHER" id="PTHR21426">
    <property type="entry name" value="EXOCYST COMPLEX COMPONENT 8"/>
    <property type="match status" value="1"/>
</dbReference>
<keyword evidence="7" id="KW-0268">Exocytosis</keyword>
<evidence type="ECO:0000256" key="2">
    <source>
        <dbReference type="ARBA" id="ARBA00004556"/>
    </source>
</evidence>
<comment type="subcellular location">
    <subcellularLocation>
        <location evidence="3">Cell projection</location>
        <location evidence="3">Growth cone</location>
    </subcellularLocation>
    <subcellularLocation>
        <location evidence="2">Cytoplasm</location>
        <location evidence="2">Perinuclear region</location>
    </subcellularLocation>
</comment>
<dbReference type="SUPFAM" id="SSF50729">
    <property type="entry name" value="PH domain-like"/>
    <property type="match status" value="1"/>
</dbReference>
<dbReference type="InterPro" id="IPR001849">
    <property type="entry name" value="PH_domain"/>
</dbReference>
<dbReference type="Gene3D" id="1.20.58.1220">
    <property type="entry name" value="Exo84p, C-terminal helical domain"/>
    <property type="match status" value="1"/>
</dbReference>
<dbReference type="InterPro" id="IPR011993">
    <property type="entry name" value="PH-like_dom_sf"/>
</dbReference>
<dbReference type="Gene3D" id="1.20.58.1210">
    <property type="entry name" value="Exo84p, N-terminal helical domain"/>
    <property type="match status" value="1"/>
</dbReference>
<dbReference type="InterPro" id="IPR042560">
    <property type="entry name" value="Exo84_C_2"/>
</dbReference>
<dbReference type="InterPro" id="IPR033961">
    <property type="entry name" value="Exo84"/>
</dbReference>
<evidence type="ECO:0000313" key="10">
    <source>
        <dbReference type="EMBL" id="JAB74601.1"/>
    </source>
</evidence>
<dbReference type="AlphaFoldDB" id="V5IEN7"/>
<dbReference type="GO" id="GO:0030426">
    <property type="term" value="C:growth cone"/>
    <property type="evidence" value="ECO:0007669"/>
    <property type="project" value="UniProtKB-SubCell"/>
</dbReference>
<protein>
    <recommendedName>
        <fullName evidence="5">Exocyst complex component 8</fullName>
    </recommendedName>
</protein>
<dbReference type="EMBL" id="GANP01009867">
    <property type="protein sequence ID" value="JAB74601.1"/>
    <property type="molecule type" value="mRNA"/>
</dbReference>
<evidence type="ECO:0000256" key="3">
    <source>
        <dbReference type="ARBA" id="ARBA00004624"/>
    </source>
</evidence>
<accession>V5IEN7</accession>
<name>V5IEN7_IXORI</name>
<dbReference type="Pfam" id="PF08700">
    <property type="entry name" value="VPS51_Exo84_N"/>
    <property type="match status" value="1"/>
</dbReference>
<dbReference type="Pfam" id="PF00169">
    <property type="entry name" value="PH"/>
    <property type="match status" value="1"/>
</dbReference>
<reference evidence="10" key="1">
    <citation type="journal article" date="2015" name="Sci. Rep.">
        <title>Tissue- and time-dependent transcription in Ixodes ricinus salivary glands and midguts when blood feeding on the vertebrate host.</title>
        <authorList>
            <person name="Kotsyfakis M."/>
            <person name="Schwarz A."/>
            <person name="Erhart J."/>
            <person name="Ribeiro J.M."/>
        </authorList>
    </citation>
    <scope>NUCLEOTIDE SEQUENCE</scope>
    <source>
        <tissue evidence="10">Salivary gland and midgut</tissue>
    </source>
</reference>
<keyword evidence="8" id="KW-0653">Protein transport</keyword>
<organism evidence="10">
    <name type="scientific">Ixodes ricinus</name>
    <name type="common">Common tick</name>
    <name type="synonym">Acarus ricinus</name>
    <dbReference type="NCBI Taxonomy" id="34613"/>
    <lineage>
        <taxon>Eukaryota</taxon>
        <taxon>Metazoa</taxon>
        <taxon>Ecdysozoa</taxon>
        <taxon>Arthropoda</taxon>
        <taxon>Chelicerata</taxon>
        <taxon>Arachnida</taxon>
        <taxon>Acari</taxon>
        <taxon>Parasitiformes</taxon>
        <taxon>Ixodida</taxon>
        <taxon>Ixodoidea</taxon>
        <taxon>Ixodidae</taxon>
        <taxon>Ixodinae</taxon>
        <taxon>Ixodes</taxon>
    </lineage>
</organism>
<keyword evidence="6" id="KW-0813">Transport</keyword>
<dbReference type="CDD" id="cd01226">
    <property type="entry name" value="PH_RalBD_exo84"/>
    <property type="match status" value="1"/>
</dbReference>
<evidence type="ECO:0000256" key="5">
    <source>
        <dbReference type="ARBA" id="ARBA00017509"/>
    </source>
</evidence>
<evidence type="ECO:0000256" key="6">
    <source>
        <dbReference type="ARBA" id="ARBA00022448"/>
    </source>
</evidence>
<feature type="domain" description="PH" evidence="9">
    <location>
        <begin position="144"/>
        <end position="244"/>
    </location>
</feature>
<dbReference type="GO" id="GO:0048471">
    <property type="term" value="C:perinuclear region of cytoplasm"/>
    <property type="evidence" value="ECO:0007669"/>
    <property type="project" value="UniProtKB-SubCell"/>
</dbReference>
<evidence type="ECO:0000256" key="1">
    <source>
        <dbReference type="ARBA" id="ARBA00002660"/>
    </source>
</evidence>
<dbReference type="InterPro" id="IPR032403">
    <property type="entry name" value="Exo84_C"/>
</dbReference>
<dbReference type="InterPro" id="IPR016159">
    <property type="entry name" value="Cullin_repeat-like_dom_sf"/>
</dbReference>